<comment type="subcellular location">
    <subcellularLocation>
        <location evidence="1">Membrane</location>
    </subcellularLocation>
</comment>
<name>A0ABU6MQM6_9BACI</name>
<dbReference type="SUPFAM" id="SSF52540">
    <property type="entry name" value="P-loop containing nucleoside triphosphate hydrolases"/>
    <property type="match status" value="2"/>
</dbReference>
<keyword evidence="9" id="KW-1185">Reference proteome</keyword>
<comment type="caution">
    <text evidence="8">The sequence shown here is derived from an EMBL/GenBank/DDBJ whole genome shotgun (WGS) entry which is preliminary data.</text>
</comment>
<dbReference type="EMBL" id="JARMAB010000032">
    <property type="protein sequence ID" value="MED1205350.1"/>
    <property type="molecule type" value="Genomic_DNA"/>
</dbReference>
<evidence type="ECO:0000256" key="6">
    <source>
        <dbReference type="SAM" id="Coils"/>
    </source>
</evidence>
<dbReference type="InterPro" id="IPR027094">
    <property type="entry name" value="Mitofusin_fam"/>
</dbReference>
<keyword evidence="2" id="KW-0547">Nucleotide-binding</keyword>
<evidence type="ECO:0000313" key="8">
    <source>
        <dbReference type="EMBL" id="MED1205350.1"/>
    </source>
</evidence>
<evidence type="ECO:0000256" key="5">
    <source>
        <dbReference type="ARBA" id="ARBA00023136"/>
    </source>
</evidence>
<organism evidence="8 9">
    <name type="scientific">Heyndrickxia acidicola</name>
    <dbReference type="NCBI Taxonomy" id="209389"/>
    <lineage>
        <taxon>Bacteria</taxon>
        <taxon>Bacillati</taxon>
        <taxon>Bacillota</taxon>
        <taxon>Bacilli</taxon>
        <taxon>Bacillales</taxon>
        <taxon>Bacillaceae</taxon>
        <taxon>Heyndrickxia</taxon>
    </lineage>
</organism>
<evidence type="ECO:0000256" key="1">
    <source>
        <dbReference type="ARBA" id="ARBA00004370"/>
    </source>
</evidence>
<dbReference type="Pfam" id="PF00350">
    <property type="entry name" value="Dynamin_N"/>
    <property type="match status" value="2"/>
</dbReference>
<sequence>MADMIKESTTQKETISYVLQLVQHFKENGDTERAEKAESLLKKLHHGEFIVAFCGHFSAGKSTMINKLLGENVLPSSPIPTSANLVKVTKSNNNYAVIRYDKEQLLFKAPYDFKTVKDFCKNGNVKEIEIGKSQTDLPEGVTVMDTPGVDSTDDAHRIATESAIHLADIVFYVMDYNHVQSELNFMYTKDLLQHGVELYLIINQIDKHKEEELSFEDFESSVSESFASWNVYPKGIYYTSLKNPVHHSNQFDAVKKLMLTALMEKEERIIESARAAGNLLLKEHLKWLDEQLEMDSIPFEEVLSGYNEEEIAEITEKEEQIKLQLDKIDIREEKWTKQFTDELDKLVESAYLMPYQTRELAEAFLQSVQPEFKVGLLFGKKKTELERKERLDAFYHNVKTLVESQLDWHLREFAQKALRTANNTNSQLLKEAQTLSVPFNREMVTSTVKQNAMVTGEYILHYCDEIANQLKFSAKKACEEIKQAAANQIKARDSKEKQELERELKLVSEGSKALRELDHIRLIREKKEENLHDPLMDSHNLMQKYIDKWQDQEENRVIYSESMSAQLSEDKNESPLAPGEKRDQVFNLIPPDKMAANLQSAVQLLKDKHGFQRFAANLLEKAARLESRDFTIALFGAFSAGKSSFANALMGEKVLPVSPNPTTAAINRICPPNSVHKHRTAVVHLKSREQMMADVKHSLKVFGKECGDLASSLPLIQELAGSEEGDGRSKVHLSFLNAFAKGFSVFESVMGTNVETDIQGFQEFVANESKSCFVESIDLYFDSLLARQGITLVDTPGADSINARHTGVAFEYIKNSDAILFVTYYNHAFSKADREFLIQLGRVKDAFELDKMFFLVNAVDLAESEEELNDVLSYVRAQLSQYGIRFPRLFGVSSLLALEHPDRAPGMKDFKEAFHDFLEQDLTQMAVKSAEVELQRALQMVTAIIESGKESREEKERKASLLESQQMEMQKILHKAEPEWLAAGFQQELKELLFYVKQRVFYRFSDFFKEAFNPATLQKNDKSSLKQALEELLDSLGFDFSQELRATTVRLENHVNKLFQESFNQLSGEFSKLNEDITLSEFKTAALATPDFPKAFENQPRGNLESTFKYFKNARAFFEKNEKQLMQNELESLLKPMSDKYLEEQTFVLSNHFETFIHQEFSRMLGEMEADIYDQFQGWLSALTQTIDLNAWTEIKAQLGNSLNQGG</sequence>
<dbReference type="InterPro" id="IPR027417">
    <property type="entry name" value="P-loop_NTPase"/>
</dbReference>
<gene>
    <name evidence="8" type="ORF">P4T90_20070</name>
</gene>
<dbReference type="CDD" id="cd09912">
    <property type="entry name" value="DLP_2"/>
    <property type="match status" value="2"/>
</dbReference>
<dbReference type="InterPro" id="IPR045063">
    <property type="entry name" value="Dynamin_N"/>
</dbReference>
<feature type="domain" description="Dynamin N-terminal" evidence="7">
    <location>
        <begin position="632"/>
        <end position="852"/>
    </location>
</feature>
<keyword evidence="3" id="KW-0378">Hydrolase</keyword>
<evidence type="ECO:0000256" key="3">
    <source>
        <dbReference type="ARBA" id="ARBA00022801"/>
    </source>
</evidence>
<accession>A0ABU6MQM6</accession>
<keyword evidence="6" id="KW-0175">Coiled coil</keyword>
<evidence type="ECO:0000256" key="2">
    <source>
        <dbReference type="ARBA" id="ARBA00022741"/>
    </source>
</evidence>
<evidence type="ECO:0000259" key="7">
    <source>
        <dbReference type="Pfam" id="PF00350"/>
    </source>
</evidence>
<evidence type="ECO:0000313" key="9">
    <source>
        <dbReference type="Proteomes" id="UP001341444"/>
    </source>
</evidence>
<dbReference type="Proteomes" id="UP001341444">
    <property type="component" value="Unassembled WGS sequence"/>
</dbReference>
<feature type="coiled-coil region" evidence="6">
    <location>
        <begin position="483"/>
        <end position="517"/>
    </location>
</feature>
<proteinExistence type="predicted"/>
<dbReference type="PANTHER" id="PTHR10465">
    <property type="entry name" value="TRANSMEMBRANE GTPASE FZO1"/>
    <property type="match status" value="1"/>
</dbReference>
<reference evidence="8 9" key="1">
    <citation type="submission" date="2023-03" db="EMBL/GenBank/DDBJ databases">
        <title>Bacillus Genome Sequencing.</title>
        <authorList>
            <person name="Dunlap C."/>
        </authorList>
    </citation>
    <scope>NUCLEOTIDE SEQUENCE [LARGE SCALE GENOMIC DNA]</scope>
    <source>
        <strain evidence="8 9">B-23453</strain>
    </source>
</reference>
<keyword evidence="5" id="KW-0472">Membrane</keyword>
<feature type="domain" description="Dynamin N-terminal" evidence="7">
    <location>
        <begin position="51"/>
        <end position="203"/>
    </location>
</feature>
<dbReference type="Gene3D" id="3.40.50.300">
    <property type="entry name" value="P-loop containing nucleotide triphosphate hydrolases"/>
    <property type="match status" value="2"/>
</dbReference>
<keyword evidence="4" id="KW-0342">GTP-binding</keyword>
<protein>
    <submittedName>
        <fullName evidence="8">Dynamin family protein</fullName>
    </submittedName>
</protein>
<evidence type="ECO:0000256" key="4">
    <source>
        <dbReference type="ARBA" id="ARBA00023134"/>
    </source>
</evidence>
<dbReference type="PANTHER" id="PTHR10465:SF0">
    <property type="entry name" value="SARCALUMENIN"/>
    <property type="match status" value="1"/>
</dbReference>
<dbReference type="RefSeq" id="WP_232317510.1">
    <property type="nucleotide sequence ID" value="NZ_JARMAB010000032.1"/>
</dbReference>